<reference evidence="6" key="1">
    <citation type="submission" date="2016-04" db="UniProtKB">
        <authorList>
            <consortium name="WormBaseParasite"/>
        </authorList>
    </citation>
    <scope>IDENTIFICATION</scope>
</reference>
<keyword evidence="3" id="KW-0472">Membrane</keyword>
<dbReference type="OrthoDB" id="5793875at2759"/>
<dbReference type="WBParaSite" id="EVEC_0000572601-mRNA-1">
    <property type="protein sequence ID" value="EVEC_0000572601-mRNA-1"/>
    <property type="gene ID" value="EVEC_0000572601"/>
</dbReference>
<dbReference type="Proteomes" id="UP000274131">
    <property type="component" value="Unassembled WGS sequence"/>
</dbReference>
<keyword evidence="1" id="KW-0175">Coiled coil</keyword>
<feature type="compositionally biased region" description="Basic and acidic residues" evidence="2">
    <location>
        <begin position="241"/>
        <end position="250"/>
    </location>
</feature>
<accession>A0A158QAK8</accession>
<evidence type="ECO:0000313" key="6">
    <source>
        <dbReference type="WBParaSite" id="EVEC_0000572601-mRNA-1"/>
    </source>
</evidence>
<evidence type="ECO:0000313" key="4">
    <source>
        <dbReference type="EMBL" id="VDD90586.1"/>
    </source>
</evidence>
<dbReference type="EMBL" id="UXUI01008133">
    <property type="protein sequence ID" value="VDD90586.1"/>
    <property type="molecule type" value="Genomic_DNA"/>
</dbReference>
<feature type="region of interest" description="Disordered" evidence="2">
    <location>
        <begin position="229"/>
        <end position="276"/>
    </location>
</feature>
<keyword evidence="3" id="KW-0812">Transmembrane</keyword>
<evidence type="ECO:0000256" key="2">
    <source>
        <dbReference type="SAM" id="MobiDB-lite"/>
    </source>
</evidence>
<reference evidence="4 5" key="2">
    <citation type="submission" date="2018-10" db="EMBL/GenBank/DDBJ databases">
        <authorList>
            <consortium name="Pathogen Informatics"/>
        </authorList>
    </citation>
    <scope>NUCLEOTIDE SEQUENCE [LARGE SCALE GENOMIC DNA]</scope>
</reference>
<organism evidence="6">
    <name type="scientific">Enterobius vermicularis</name>
    <name type="common">Human pinworm</name>
    <dbReference type="NCBI Taxonomy" id="51028"/>
    <lineage>
        <taxon>Eukaryota</taxon>
        <taxon>Metazoa</taxon>
        <taxon>Ecdysozoa</taxon>
        <taxon>Nematoda</taxon>
        <taxon>Chromadorea</taxon>
        <taxon>Rhabditida</taxon>
        <taxon>Spirurina</taxon>
        <taxon>Oxyuridomorpha</taxon>
        <taxon>Oxyuroidea</taxon>
        <taxon>Oxyuridae</taxon>
        <taxon>Enterobius</taxon>
    </lineage>
</organism>
<feature type="coiled-coil region" evidence="1">
    <location>
        <begin position="37"/>
        <end position="64"/>
    </location>
</feature>
<sequence>MSLSLALGRHIVRSVSPTAFIGAGREAVFEVTSAVFYKTMADEITKITQALETLERQYVMHKEKFEHWKIDYEKQRGSETYNNYVKEFEQWEAGVQEQRRQLIMEKNNIRGFVDVDHTLGMAFLVIIVYVLLAGVTFEDFMVAIATMTSKDKTFFRSLLSIYMSINSAGETRPLYPTFSSNVLYPANVSHPYSTPQYASSSTVQPAVPTYAGYSLPRSDIVGSNMAKRPFERNATVNPGPDKWKMDEPAKKSFRAPSPVKDYRNPSTLPFRDFSQT</sequence>
<dbReference type="STRING" id="51028.A0A158QAK8"/>
<keyword evidence="5" id="KW-1185">Reference proteome</keyword>
<evidence type="ECO:0000256" key="3">
    <source>
        <dbReference type="SAM" id="Phobius"/>
    </source>
</evidence>
<gene>
    <name evidence="4" type="ORF">EVEC_LOCUS5337</name>
</gene>
<keyword evidence="3" id="KW-1133">Transmembrane helix</keyword>
<proteinExistence type="predicted"/>
<evidence type="ECO:0000313" key="5">
    <source>
        <dbReference type="Proteomes" id="UP000274131"/>
    </source>
</evidence>
<evidence type="ECO:0000256" key="1">
    <source>
        <dbReference type="SAM" id="Coils"/>
    </source>
</evidence>
<name>A0A158QAK8_ENTVE</name>
<feature type="transmembrane region" description="Helical" evidence="3">
    <location>
        <begin position="121"/>
        <end position="146"/>
    </location>
</feature>
<protein>
    <submittedName>
        <fullName evidence="6">DUF148 domain-containing protein</fullName>
    </submittedName>
</protein>
<dbReference type="AlphaFoldDB" id="A0A158QAK8"/>